<feature type="transmembrane region" description="Helical" evidence="1">
    <location>
        <begin position="64"/>
        <end position="86"/>
    </location>
</feature>
<sequence>MRNIAGSTGPRVIRAALIGGVVAGAIDITYAIVASAAKGVSAARVLQSVASGLFDRAAFEGGTATAVLGALLHFAMTIVMAVLFIAAARSLRQVRQNLVVAGLLYGAAIYFAMRWIVVPASNFPGDLRTVRWTELIVHMVGVGLVIALAGRWLGAIPDEPRTASLRRA</sequence>
<dbReference type="RefSeq" id="WP_344699594.1">
    <property type="nucleotide sequence ID" value="NZ_BAABBM010000001.1"/>
</dbReference>
<name>A0ABP7LLA1_9SPHN</name>
<organism evidence="2 3">
    <name type="scientific">Sphingomonas limnosediminicola</name>
    <dbReference type="NCBI Taxonomy" id="940133"/>
    <lineage>
        <taxon>Bacteria</taxon>
        <taxon>Pseudomonadati</taxon>
        <taxon>Pseudomonadota</taxon>
        <taxon>Alphaproteobacteria</taxon>
        <taxon>Sphingomonadales</taxon>
        <taxon>Sphingomonadaceae</taxon>
        <taxon>Sphingomonas</taxon>
    </lineage>
</organism>
<accession>A0ABP7LLA1</accession>
<comment type="caution">
    <text evidence="2">The sequence shown here is derived from an EMBL/GenBank/DDBJ whole genome shotgun (WGS) entry which is preliminary data.</text>
</comment>
<keyword evidence="3" id="KW-1185">Reference proteome</keyword>
<gene>
    <name evidence="2" type="ORF">GCM10022276_20520</name>
</gene>
<dbReference type="Proteomes" id="UP001500827">
    <property type="component" value="Unassembled WGS sequence"/>
</dbReference>
<proteinExistence type="predicted"/>
<feature type="transmembrane region" description="Helical" evidence="1">
    <location>
        <begin position="98"/>
        <end position="116"/>
    </location>
</feature>
<feature type="transmembrane region" description="Helical" evidence="1">
    <location>
        <begin position="12"/>
        <end position="33"/>
    </location>
</feature>
<keyword evidence="1" id="KW-1133">Transmembrane helix</keyword>
<evidence type="ECO:0000256" key="1">
    <source>
        <dbReference type="SAM" id="Phobius"/>
    </source>
</evidence>
<keyword evidence="1" id="KW-0812">Transmembrane</keyword>
<evidence type="ECO:0008006" key="4">
    <source>
        <dbReference type="Google" id="ProtNLM"/>
    </source>
</evidence>
<keyword evidence="1" id="KW-0472">Membrane</keyword>
<feature type="transmembrane region" description="Helical" evidence="1">
    <location>
        <begin position="136"/>
        <end position="156"/>
    </location>
</feature>
<evidence type="ECO:0000313" key="3">
    <source>
        <dbReference type="Proteomes" id="UP001500827"/>
    </source>
</evidence>
<dbReference type="EMBL" id="BAABBM010000001">
    <property type="protein sequence ID" value="GAA3901672.1"/>
    <property type="molecule type" value="Genomic_DNA"/>
</dbReference>
<protein>
    <recommendedName>
        <fullName evidence="4">DUF1440 domain-containing protein</fullName>
    </recommendedName>
</protein>
<reference evidence="3" key="1">
    <citation type="journal article" date="2019" name="Int. J. Syst. Evol. Microbiol.">
        <title>The Global Catalogue of Microorganisms (GCM) 10K type strain sequencing project: providing services to taxonomists for standard genome sequencing and annotation.</title>
        <authorList>
            <consortium name="The Broad Institute Genomics Platform"/>
            <consortium name="The Broad Institute Genome Sequencing Center for Infectious Disease"/>
            <person name="Wu L."/>
            <person name="Ma J."/>
        </authorList>
    </citation>
    <scope>NUCLEOTIDE SEQUENCE [LARGE SCALE GENOMIC DNA]</scope>
    <source>
        <strain evidence="3">JCM 17543</strain>
    </source>
</reference>
<evidence type="ECO:0000313" key="2">
    <source>
        <dbReference type="EMBL" id="GAA3901672.1"/>
    </source>
</evidence>